<dbReference type="PROSITE" id="PS50053">
    <property type="entry name" value="UBIQUITIN_2"/>
    <property type="match status" value="1"/>
</dbReference>
<dbReference type="SUPFAM" id="SSF54236">
    <property type="entry name" value="Ubiquitin-like"/>
    <property type="match status" value="1"/>
</dbReference>
<dbReference type="Gene3D" id="1.25.40.20">
    <property type="entry name" value="Ankyrin repeat-containing domain"/>
    <property type="match status" value="1"/>
</dbReference>
<dbReference type="EMBL" id="NEDP02004580">
    <property type="protein sequence ID" value="OWF45098.1"/>
    <property type="molecule type" value="Genomic_DNA"/>
</dbReference>
<keyword evidence="1" id="KW-0040">ANK repeat</keyword>
<comment type="caution">
    <text evidence="4">The sequence shown here is derived from an EMBL/GenBank/DDBJ whole genome shotgun (WGS) entry which is preliminary data.</text>
</comment>
<feature type="region of interest" description="Disordered" evidence="2">
    <location>
        <begin position="382"/>
        <end position="402"/>
    </location>
</feature>
<reference evidence="4 5" key="1">
    <citation type="journal article" date="2017" name="Nat. Ecol. Evol.">
        <title>Scallop genome provides insights into evolution of bilaterian karyotype and development.</title>
        <authorList>
            <person name="Wang S."/>
            <person name="Zhang J."/>
            <person name="Jiao W."/>
            <person name="Li J."/>
            <person name="Xun X."/>
            <person name="Sun Y."/>
            <person name="Guo X."/>
            <person name="Huan P."/>
            <person name="Dong B."/>
            <person name="Zhang L."/>
            <person name="Hu X."/>
            <person name="Sun X."/>
            <person name="Wang J."/>
            <person name="Zhao C."/>
            <person name="Wang Y."/>
            <person name="Wang D."/>
            <person name="Huang X."/>
            <person name="Wang R."/>
            <person name="Lv J."/>
            <person name="Li Y."/>
            <person name="Zhang Z."/>
            <person name="Liu B."/>
            <person name="Lu W."/>
            <person name="Hui Y."/>
            <person name="Liang J."/>
            <person name="Zhou Z."/>
            <person name="Hou R."/>
            <person name="Li X."/>
            <person name="Liu Y."/>
            <person name="Li H."/>
            <person name="Ning X."/>
            <person name="Lin Y."/>
            <person name="Zhao L."/>
            <person name="Xing Q."/>
            <person name="Dou J."/>
            <person name="Li Y."/>
            <person name="Mao J."/>
            <person name="Guo H."/>
            <person name="Dou H."/>
            <person name="Li T."/>
            <person name="Mu C."/>
            <person name="Jiang W."/>
            <person name="Fu Q."/>
            <person name="Fu X."/>
            <person name="Miao Y."/>
            <person name="Liu J."/>
            <person name="Yu Q."/>
            <person name="Li R."/>
            <person name="Liao H."/>
            <person name="Li X."/>
            <person name="Kong Y."/>
            <person name="Jiang Z."/>
            <person name="Chourrout D."/>
            <person name="Li R."/>
            <person name="Bao Z."/>
        </authorList>
    </citation>
    <scope>NUCLEOTIDE SEQUENCE [LARGE SCALE GENOMIC DNA]</scope>
    <source>
        <strain evidence="4 5">PY_sf001</strain>
    </source>
</reference>
<dbReference type="InterPro" id="IPR039323">
    <property type="entry name" value="ANKRD_45/46/60"/>
</dbReference>
<feature type="region of interest" description="Disordered" evidence="2">
    <location>
        <begin position="467"/>
        <end position="492"/>
    </location>
</feature>
<dbReference type="PANTHER" id="PTHR22677">
    <property type="entry name" value="ANKYRIN REPEAT DOMAIN-CONTAINING PROTEIN 60"/>
    <property type="match status" value="1"/>
</dbReference>
<sequence length="675" mass="75908">MPTLTDTTFTLFVILPSQNVCTLRRLSSGITVTNLKCNLELMAGFPAHVYRLAYPDGEMLEDNKRLLIKKTVDDGYVLRMVLDAEWDSLCQNILQDNVELVYSDVSQGGVVPADHVDRASCALFMASHRGQIRMCNMLISVGATVNWKTRFGRTAVHAAVSADCVCILELLAAEGAKADVEDVQGVTPSQTAITYGSTLCSKKLRLMQLNLRGKSAHARASERIVSRPPRIPSEPVRRPPNLPSETWRRPTTVHVSFPGVSDTSRVKSFDKLVNITSANSHLGECKHSSSSGFFAPNHHEMYLERARTFSRGQEKRHLNHSEDGGNVLFGKQLTILRSKRVLKFGSDDDIGNSRSHTPGSLRSEGCFTPALLNRNKSALSINSDQYGKDHGTDTTKMTIRPGKKSPKYVRFSANERFWTIFPRTNTNVNPESIKRKIHLVAGTRKTQVPQQTDYKYGDSHGAWLKKKKEVERKLEPDSSGDESDGNDDKNDEAFKNWIENKKHPPESKRHVTGNRPIHGIITIGSTEVGNAAQPDSTFNIRAYKEWLGRRKQHGPKSHRMRTMQDFMAQKRTLEEKRQQLLLTAVSYDEWLEHTGEKQALIRQILGADINQLRVIEERELQKRPKLYSANGQIKMATTESGTRTVGGQDKDALRKELLRYNASVHKHEAPLKINN</sequence>
<dbReference type="AlphaFoldDB" id="A0A210Q8N7"/>
<organism evidence="4 5">
    <name type="scientific">Mizuhopecten yessoensis</name>
    <name type="common">Japanese scallop</name>
    <name type="synonym">Patinopecten yessoensis</name>
    <dbReference type="NCBI Taxonomy" id="6573"/>
    <lineage>
        <taxon>Eukaryota</taxon>
        <taxon>Metazoa</taxon>
        <taxon>Spiralia</taxon>
        <taxon>Lophotrochozoa</taxon>
        <taxon>Mollusca</taxon>
        <taxon>Bivalvia</taxon>
        <taxon>Autobranchia</taxon>
        <taxon>Pteriomorphia</taxon>
        <taxon>Pectinida</taxon>
        <taxon>Pectinoidea</taxon>
        <taxon>Pectinidae</taxon>
        <taxon>Mizuhopecten</taxon>
    </lineage>
</organism>
<dbReference type="SUPFAM" id="SSF48403">
    <property type="entry name" value="Ankyrin repeat"/>
    <property type="match status" value="1"/>
</dbReference>
<feature type="repeat" description="ANK" evidence="1">
    <location>
        <begin position="151"/>
        <end position="183"/>
    </location>
</feature>
<proteinExistence type="predicted"/>
<evidence type="ECO:0000313" key="4">
    <source>
        <dbReference type="EMBL" id="OWF45098.1"/>
    </source>
</evidence>
<feature type="region of interest" description="Disordered" evidence="2">
    <location>
        <begin position="228"/>
        <end position="247"/>
    </location>
</feature>
<evidence type="ECO:0000259" key="3">
    <source>
        <dbReference type="PROSITE" id="PS50053"/>
    </source>
</evidence>
<evidence type="ECO:0000256" key="1">
    <source>
        <dbReference type="PROSITE-ProRule" id="PRU00023"/>
    </source>
</evidence>
<evidence type="ECO:0000313" key="5">
    <source>
        <dbReference type="Proteomes" id="UP000242188"/>
    </source>
</evidence>
<dbReference type="PANTHER" id="PTHR22677:SF4">
    <property type="entry name" value="USHER SYNDROME TYPE-1G PROTEIN-LIKE PROTEIN"/>
    <property type="match status" value="1"/>
</dbReference>
<dbReference type="OrthoDB" id="10258888at2759"/>
<dbReference type="InterPro" id="IPR000626">
    <property type="entry name" value="Ubiquitin-like_dom"/>
</dbReference>
<dbReference type="Proteomes" id="UP000242188">
    <property type="component" value="Unassembled WGS sequence"/>
</dbReference>
<feature type="domain" description="Ubiquitin-like" evidence="3">
    <location>
        <begin position="31"/>
        <end position="82"/>
    </location>
</feature>
<evidence type="ECO:0000256" key="2">
    <source>
        <dbReference type="SAM" id="MobiDB-lite"/>
    </source>
</evidence>
<dbReference type="InterPro" id="IPR036770">
    <property type="entry name" value="Ankyrin_rpt-contain_sf"/>
</dbReference>
<dbReference type="PROSITE" id="PS50088">
    <property type="entry name" value="ANK_REPEAT"/>
    <property type="match status" value="1"/>
</dbReference>
<gene>
    <name evidence="4" type="ORF">KP79_PYT14567</name>
</gene>
<keyword evidence="5" id="KW-1185">Reference proteome</keyword>
<accession>A0A210Q8N7</accession>
<dbReference type="Pfam" id="PF12796">
    <property type="entry name" value="Ank_2"/>
    <property type="match status" value="1"/>
</dbReference>
<protein>
    <submittedName>
        <fullName evidence="4">Ankyrin repeat domain-containing protein 60</fullName>
    </submittedName>
</protein>
<dbReference type="InterPro" id="IPR002110">
    <property type="entry name" value="Ankyrin_rpt"/>
</dbReference>
<dbReference type="InterPro" id="IPR029071">
    <property type="entry name" value="Ubiquitin-like_domsf"/>
</dbReference>
<name>A0A210Q8N7_MIZYE</name>